<feature type="domain" description="HTH marR-type" evidence="5">
    <location>
        <begin position="28"/>
        <end position="160"/>
    </location>
</feature>
<dbReference type="PROSITE" id="PS01117">
    <property type="entry name" value="HTH_MARR_1"/>
    <property type="match status" value="1"/>
</dbReference>
<dbReference type="EMBL" id="JACHWF010000001">
    <property type="protein sequence ID" value="MBB3006400.1"/>
    <property type="molecule type" value="Genomic_DNA"/>
</dbReference>
<proteinExistence type="predicted"/>
<dbReference type="PANTHER" id="PTHR33164">
    <property type="entry name" value="TRANSCRIPTIONAL REGULATOR, MARR FAMILY"/>
    <property type="match status" value="1"/>
</dbReference>
<accession>A0A7W4V8K2</accession>
<keyword evidence="3" id="KW-0804">Transcription</keyword>
<comment type="caution">
    <text evidence="6">The sequence shown here is derived from an EMBL/GenBank/DDBJ whole genome shotgun (WGS) entry which is preliminary data.</text>
</comment>
<dbReference type="RefSeq" id="WP_092309080.1">
    <property type="nucleotide sequence ID" value="NZ_FMAD01000003.1"/>
</dbReference>
<dbReference type="InterPro" id="IPR036388">
    <property type="entry name" value="WH-like_DNA-bd_sf"/>
</dbReference>
<reference evidence="6 7" key="1">
    <citation type="submission" date="2020-08" db="EMBL/GenBank/DDBJ databases">
        <title>Genomic Encyclopedia of Type Strains, Phase IV (KMG-V): Genome sequencing to study the core and pangenomes of soil and plant-associated prokaryotes.</title>
        <authorList>
            <person name="Whitman W."/>
        </authorList>
    </citation>
    <scope>NUCLEOTIDE SEQUENCE [LARGE SCALE GENOMIC DNA]</scope>
    <source>
        <strain evidence="6 7">SLV-2362</strain>
    </source>
</reference>
<protein>
    <submittedName>
        <fullName evidence="6">DNA-binding MarR family transcriptional regulator</fullName>
    </submittedName>
</protein>
<dbReference type="PROSITE" id="PS50995">
    <property type="entry name" value="HTH_MARR_2"/>
    <property type="match status" value="1"/>
</dbReference>
<dbReference type="InterPro" id="IPR036390">
    <property type="entry name" value="WH_DNA-bd_sf"/>
</dbReference>
<dbReference type="InterPro" id="IPR000835">
    <property type="entry name" value="HTH_MarR-typ"/>
</dbReference>
<evidence type="ECO:0000256" key="4">
    <source>
        <dbReference type="SAM" id="MobiDB-lite"/>
    </source>
</evidence>
<name>A0A7W4V8K2_9BURK</name>
<feature type="compositionally biased region" description="Pro residues" evidence="4">
    <location>
        <begin position="1"/>
        <end position="16"/>
    </location>
</feature>
<keyword evidence="7" id="KW-1185">Reference proteome</keyword>
<dbReference type="Pfam" id="PF01047">
    <property type="entry name" value="MarR"/>
    <property type="match status" value="1"/>
</dbReference>
<dbReference type="InterPro" id="IPR023187">
    <property type="entry name" value="Tscrpt_reg_MarR-type_CS"/>
</dbReference>
<keyword evidence="2 6" id="KW-0238">DNA-binding</keyword>
<evidence type="ECO:0000313" key="7">
    <source>
        <dbReference type="Proteomes" id="UP000578036"/>
    </source>
</evidence>
<dbReference type="Proteomes" id="UP000578036">
    <property type="component" value="Unassembled WGS sequence"/>
</dbReference>
<sequence>MSQPPASVPPASPNPPAGSFDPAQYQMCDSVGYLMQRAKNMLAHGVEQEVSSLDITQAQASCLMMLATGRASTVTDLGRELNTDMGSVTRLLSRMEKRGLIERRRRDADRRVVDLSVTPQGQELVQQLPAIFCKVLAHHFRGFSEDEIQLLRGMLRRVIDNSG</sequence>
<dbReference type="SUPFAM" id="SSF46785">
    <property type="entry name" value="Winged helix' DNA-binding domain"/>
    <property type="match status" value="1"/>
</dbReference>
<dbReference type="AlphaFoldDB" id="A0A7W4V8K2"/>
<dbReference type="GO" id="GO:0006950">
    <property type="term" value="P:response to stress"/>
    <property type="evidence" value="ECO:0007669"/>
    <property type="project" value="TreeGrafter"/>
</dbReference>
<evidence type="ECO:0000259" key="5">
    <source>
        <dbReference type="PROSITE" id="PS50995"/>
    </source>
</evidence>
<dbReference type="Gene3D" id="1.10.10.10">
    <property type="entry name" value="Winged helix-like DNA-binding domain superfamily/Winged helix DNA-binding domain"/>
    <property type="match status" value="1"/>
</dbReference>
<evidence type="ECO:0000256" key="2">
    <source>
        <dbReference type="ARBA" id="ARBA00023125"/>
    </source>
</evidence>
<dbReference type="InterPro" id="IPR039422">
    <property type="entry name" value="MarR/SlyA-like"/>
</dbReference>
<organism evidence="6 7">
    <name type="scientific">Cupriavidus alkaliphilus</name>
    <dbReference type="NCBI Taxonomy" id="942866"/>
    <lineage>
        <taxon>Bacteria</taxon>
        <taxon>Pseudomonadati</taxon>
        <taxon>Pseudomonadota</taxon>
        <taxon>Betaproteobacteria</taxon>
        <taxon>Burkholderiales</taxon>
        <taxon>Burkholderiaceae</taxon>
        <taxon>Cupriavidus</taxon>
    </lineage>
</organism>
<keyword evidence="1" id="KW-0805">Transcription regulation</keyword>
<gene>
    <name evidence="6" type="ORF">FHX61_001016</name>
</gene>
<dbReference type="GO" id="GO:0003700">
    <property type="term" value="F:DNA-binding transcription factor activity"/>
    <property type="evidence" value="ECO:0007669"/>
    <property type="project" value="InterPro"/>
</dbReference>
<dbReference type="PANTHER" id="PTHR33164:SF43">
    <property type="entry name" value="HTH-TYPE TRANSCRIPTIONAL REPRESSOR YETL"/>
    <property type="match status" value="1"/>
</dbReference>
<feature type="region of interest" description="Disordered" evidence="4">
    <location>
        <begin position="1"/>
        <end position="22"/>
    </location>
</feature>
<dbReference type="PRINTS" id="PR00598">
    <property type="entry name" value="HTHMARR"/>
</dbReference>
<evidence type="ECO:0000256" key="3">
    <source>
        <dbReference type="ARBA" id="ARBA00023163"/>
    </source>
</evidence>
<dbReference type="GO" id="GO:0003677">
    <property type="term" value="F:DNA binding"/>
    <property type="evidence" value="ECO:0007669"/>
    <property type="project" value="UniProtKB-KW"/>
</dbReference>
<dbReference type="SMART" id="SM00347">
    <property type="entry name" value="HTH_MARR"/>
    <property type="match status" value="1"/>
</dbReference>
<evidence type="ECO:0000313" key="6">
    <source>
        <dbReference type="EMBL" id="MBB3006400.1"/>
    </source>
</evidence>
<evidence type="ECO:0000256" key="1">
    <source>
        <dbReference type="ARBA" id="ARBA00023015"/>
    </source>
</evidence>